<name>A0A381PZ44_9ZZZZ</name>
<keyword evidence="1" id="KW-1133">Transmembrane helix</keyword>
<gene>
    <name evidence="2" type="ORF">METZ01_LOCUS24772</name>
</gene>
<protein>
    <recommendedName>
        <fullName evidence="3">BatD protein</fullName>
    </recommendedName>
</protein>
<dbReference type="PANTHER" id="PTHR40940:SF2">
    <property type="entry name" value="BATD"/>
    <property type="match status" value="1"/>
</dbReference>
<dbReference type="Pfam" id="PF13584">
    <property type="entry name" value="BatD"/>
    <property type="match status" value="2"/>
</dbReference>
<feature type="transmembrane region" description="Helical" evidence="1">
    <location>
        <begin position="417"/>
        <end position="437"/>
    </location>
</feature>
<dbReference type="PANTHER" id="PTHR40940">
    <property type="entry name" value="PROTEIN BATD-RELATED"/>
    <property type="match status" value="1"/>
</dbReference>
<evidence type="ECO:0000313" key="2">
    <source>
        <dbReference type="EMBL" id="SUZ71918.1"/>
    </source>
</evidence>
<evidence type="ECO:0000256" key="1">
    <source>
        <dbReference type="SAM" id="Phobius"/>
    </source>
</evidence>
<dbReference type="EMBL" id="UINC01001138">
    <property type="protein sequence ID" value="SUZ71918.1"/>
    <property type="molecule type" value="Genomic_DNA"/>
</dbReference>
<evidence type="ECO:0008006" key="3">
    <source>
        <dbReference type="Google" id="ProtNLM"/>
    </source>
</evidence>
<keyword evidence="1" id="KW-0472">Membrane</keyword>
<organism evidence="2">
    <name type="scientific">marine metagenome</name>
    <dbReference type="NCBI Taxonomy" id="408172"/>
    <lineage>
        <taxon>unclassified sequences</taxon>
        <taxon>metagenomes</taxon>
        <taxon>ecological metagenomes</taxon>
    </lineage>
</organism>
<sequence length="553" mass="63684">MLCQNIETIVSNKNVSLNESLDFIIKLEDIDTNPEVNFVPMLDYFSIISGPNIGSEYKFINGKKFSSRSISWRIIPKKTGEIKIPNLEVKVGKKIYLTEEITVNVSEEISNASSNDMFLRIELSNSDVKIGEQITIKYVFFTRIASRVIETEFPEFEGFWVEKLYDPSGTQIDPDSWNDVVIDNYKYKSLKLYEVALFPLSDGVFDLKPMIMKIETKEKDPSFKRLFWDDPFFDTFSQKTKARILVSDKKTIKVDSLENQPDNFTGAVGIFEINSSLSSLDVESGTPVTFYLELIGEGNLDNIGRPEIDFPDNFDIFEGEIKKNRNISDRVSGSITWEYNLIPRKSGNYTIKSVEFPFFHTGINSWNKIKTNPIRFSVTKTPDIDYNKTNGNLSSSKEIRYIKLNMPNWRKENSDKFYIGYVSILLLSLVLFLSPFFSSKFSSFIDIQSVKFKNRSALSNSINVLSSSKNVYRDCSDVINQFFFDKTLTDSVNVDYLALKKQLKNKIKSKDLIVLKEILDQCNKYNYTELSSKKDNKIKNKTIKLLSEINEYV</sequence>
<proteinExistence type="predicted"/>
<accession>A0A381PZ44</accession>
<reference evidence="2" key="1">
    <citation type="submission" date="2018-05" db="EMBL/GenBank/DDBJ databases">
        <authorList>
            <person name="Lanie J.A."/>
            <person name="Ng W.-L."/>
            <person name="Kazmierczak K.M."/>
            <person name="Andrzejewski T.M."/>
            <person name="Davidsen T.M."/>
            <person name="Wayne K.J."/>
            <person name="Tettelin H."/>
            <person name="Glass J.I."/>
            <person name="Rusch D."/>
            <person name="Podicherti R."/>
            <person name="Tsui H.-C.T."/>
            <person name="Winkler M.E."/>
        </authorList>
    </citation>
    <scope>NUCLEOTIDE SEQUENCE</scope>
</reference>
<dbReference type="InterPro" id="IPR025738">
    <property type="entry name" value="BatD"/>
</dbReference>
<dbReference type="AlphaFoldDB" id="A0A381PZ44"/>
<keyword evidence="1" id="KW-0812">Transmembrane</keyword>